<dbReference type="Pfam" id="PF04542">
    <property type="entry name" value="Sigma70_r2"/>
    <property type="match status" value="1"/>
</dbReference>
<evidence type="ECO:0000256" key="1">
    <source>
        <dbReference type="ARBA" id="ARBA00010641"/>
    </source>
</evidence>
<dbReference type="RefSeq" id="WP_106392554.1">
    <property type="nucleotide sequence ID" value="NZ_PVNK01000149.1"/>
</dbReference>
<comment type="similarity">
    <text evidence="1">Belongs to the sigma-70 factor family. ECF subfamily.</text>
</comment>
<dbReference type="NCBIfam" id="TIGR02937">
    <property type="entry name" value="sigma70-ECF"/>
    <property type="match status" value="1"/>
</dbReference>
<dbReference type="EMBL" id="PVNK01000149">
    <property type="protein sequence ID" value="PRP97691.1"/>
    <property type="molecule type" value="Genomic_DNA"/>
</dbReference>
<evidence type="ECO:0000256" key="5">
    <source>
        <dbReference type="ARBA" id="ARBA00023163"/>
    </source>
</evidence>
<dbReference type="GO" id="GO:0003677">
    <property type="term" value="F:DNA binding"/>
    <property type="evidence" value="ECO:0007669"/>
    <property type="project" value="UniProtKB-KW"/>
</dbReference>
<dbReference type="InterPro" id="IPR036388">
    <property type="entry name" value="WH-like_DNA-bd_sf"/>
</dbReference>
<dbReference type="AlphaFoldDB" id="A0A2S9XY73"/>
<dbReference type="OrthoDB" id="7376212at2"/>
<organism evidence="8 9">
    <name type="scientific">Enhygromyxa salina</name>
    <dbReference type="NCBI Taxonomy" id="215803"/>
    <lineage>
        <taxon>Bacteria</taxon>
        <taxon>Pseudomonadati</taxon>
        <taxon>Myxococcota</taxon>
        <taxon>Polyangia</taxon>
        <taxon>Nannocystales</taxon>
        <taxon>Nannocystaceae</taxon>
        <taxon>Enhygromyxa</taxon>
    </lineage>
</organism>
<dbReference type="PANTHER" id="PTHR43133:SF8">
    <property type="entry name" value="RNA POLYMERASE SIGMA FACTOR HI_1459-RELATED"/>
    <property type="match status" value="1"/>
</dbReference>
<evidence type="ECO:0000256" key="4">
    <source>
        <dbReference type="ARBA" id="ARBA00023125"/>
    </source>
</evidence>
<dbReference type="InterPro" id="IPR013325">
    <property type="entry name" value="RNA_pol_sigma_r2"/>
</dbReference>
<evidence type="ECO:0000259" key="7">
    <source>
        <dbReference type="Pfam" id="PF08281"/>
    </source>
</evidence>
<feature type="domain" description="RNA polymerase sigma factor 70 region 4 type 2" evidence="7">
    <location>
        <begin position="134"/>
        <end position="185"/>
    </location>
</feature>
<keyword evidence="3" id="KW-0731">Sigma factor</keyword>
<dbReference type="Gene3D" id="1.10.1740.10">
    <property type="match status" value="1"/>
</dbReference>
<dbReference type="InterPro" id="IPR014284">
    <property type="entry name" value="RNA_pol_sigma-70_dom"/>
</dbReference>
<gene>
    <name evidence="8" type="primary">sigM_3</name>
    <name evidence="8" type="ORF">ENSA5_31980</name>
</gene>
<dbReference type="InterPro" id="IPR007627">
    <property type="entry name" value="RNA_pol_sigma70_r2"/>
</dbReference>
<keyword evidence="2" id="KW-0805">Transcription regulation</keyword>
<accession>A0A2S9XY73</accession>
<evidence type="ECO:0000256" key="3">
    <source>
        <dbReference type="ARBA" id="ARBA00023082"/>
    </source>
</evidence>
<sequence>MGAERRADAQRLARARVGDESALGELYERHVDGLWSFVFYRVGRDAVLCEDVVQETFLRAFERGHDFDPARGSFGGWLCGQSRNVIRKHLRTIRRAHELSETWERIDATLVQIFQGLDRAPLGDEVLARDETRDLVHMTIANLPDDYREALERKYIRGQSLRELAAAWACSEAAAKSLLARARRAFREAFAALASAFGEREVPDVRA</sequence>
<evidence type="ECO:0000313" key="9">
    <source>
        <dbReference type="Proteomes" id="UP000237968"/>
    </source>
</evidence>
<proteinExistence type="inferred from homology"/>
<reference evidence="8 9" key="1">
    <citation type="submission" date="2018-03" db="EMBL/GenBank/DDBJ databases">
        <title>Draft Genome Sequences of the Obligatory Marine Myxobacteria Enhygromyxa salina SWB005.</title>
        <authorList>
            <person name="Poehlein A."/>
            <person name="Moghaddam J.A."/>
            <person name="Harms H."/>
            <person name="Alanjari M."/>
            <person name="Koenig G.M."/>
            <person name="Daniel R."/>
            <person name="Schaeberle T.F."/>
        </authorList>
    </citation>
    <scope>NUCLEOTIDE SEQUENCE [LARGE SCALE GENOMIC DNA]</scope>
    <source>
        <strain evidence="8 9">SWB005</strain>
    </source>
</reference>
<comment type="caution">
    <text evidence="8">The sequence shown here is derived from an EMBL/GenBank/DDBJ whole genome shotgun (WGS) entry which is preliminary data.</text>
</comment>
<dbReference type="SUPFAM" id="SSF88946">
    <property type="entry name" value="Sigma2 domain of RNA polymerase sigma factors"/>
    <property type="match status" value="1"/>
</dbReference>
<dbReference type="GO" id="GO:0016987">
    <property type="term" value="F:sigma factor activity"/>
    <property type="evidence" value="ECO:0007669"/>
    <property type="project" value="UniProtKB-KW"/>
</dbReference>
<evidence type="ECO:0000313" key="8">
    <source>
        <dbReference type="EMBL" id="PRP97691.1"/>
    </source>
</evidence>
<dbReference type="SUPFAM" id="SSF88659">
    <property type="entry name" value="Sigma3 and sigma4 domains of RNA polymerase sigma factors"/>
    <property type="match status" value="1"/>
</dbReference>
<dbReference type="InterPro" id="IPR039425">
    <property type="entry name" value="RNA_pol_sigma-70-like"/>
</dbReference>
<dbReference type="GO" id="GO:0006352">
    <property type="term" value="P:DNA-templated transcription initiation"/>
    <property type="evidence" value="ECO:0007669"/>
    <property type="project" value="InterPro"/>
</dbReference>
<protein>
    <submittedName>
        <fullName evidence="8">RNA polymerase sigma factor SigM</fullName>
    </submittedName>
</protein>
<dbReference type="Pfam" id="PF08281">
    <property type="entry name" value="Sigma70_r4_2"/>
    <property type="match status" value="1"/>
</dbReference>
<keyword evidence="9" id="KW-1185">Reference proteome</keyword>
<keyword evidence="5" id="KW-0804">Transcription</keyword>
<evidence type="ECO:0000256" key="2">
    <source>
        <dbReference type="ARBA" id="ARBA00023015"/>
    </source>
</evidence>
<feature type="domain" description="RNA polymerase sigma-70 region 2" evidence="6">
    <location>
        <begin position="26"/>
        <end position="95"/>
    </location>
</feature>
<dbReference type="InterPro" id="IPR013324">
    <property type="entry name" value="RNA_pol_sigma_r3/r4-like"/>
</dbReference>
<dbReference type="Proteomes" id="UP000237968">
    <property type="component" value="Unassembled WGS sequence"/>
</dbReference>
<evidence type="ECO:0000259" key="6">
    <source>
        <dbReference type="Pfam" id="PF04542"/>
    </source>
</evidence>
<name>A0A2S9XY73_9BACT</name>
<dbReference type="Gene3D" id="1.10.10.10">
    <property type="entry name" value="Winged helix-like DNA-binding domain superfamily/Winged helix DNA-binding domain"/>
    <property type="match status" value="1"/>
</dbReference>
<dbReference type="InterPro" id="IPR013249">
    <property type="entry name" value="RNA_pol_sigma70_r4_t2"/>
</dbReference>
<dbReference type="PANTHER" id="PTHR43133">
    <property type="entry name" value="RNA POLYMERASE ECF-TYPE SIGMA FACTO"/>
    <property type="match status" value="1"/>
</dbReference>
<keyword evidence="4" id="KW-0238">DNA-binding</keyword>